<organism evidence="1 2">
    <name type="scientific">Oleomonas cavernae</name>
    <dbReference type="NCBI Taxonomy" id="2320859"/>
    <lineage>
        <taxon>Bacteria</taxon>
        <taxon>Pseudomonadati</taxon>
        <taxon>Pseudomonadota</taxon>
        <taxon>Alphaproteobacteria</taxon>
        <taxon>Acetobacterales</taxon>
        <taxon>Acetobacteraceae</taxon>
        <taxon>Oleomonas</taxon>
    </lineage>
</organism>
<proteinExistence type="predicted"/>
<evidence type="ECO:0000313" key="1">
    <source>
        <dbReference type="EMBL" id="RJF87918.1"/>
    </source>
</evidence>
<dbReference type="AlphaFoldDB" id="A0A418WD79"/>
<accession>A0A418WD79</accession>
<dbReference type="EMBL" id="QYUK01000011">
    <property type="protein sequence ID" value="RJF87918.1"/>
    <property type="molecule type" value="Genomic_DNA"/>
</dbReference>
<protein>
    <submittedName>
        <fullName evidence="1">DUF1302 domain-containing protein</fullName>
    </submittedName>
</protein>
<sequence>MGRGTGWRAVVGVMGGCALAPLAAGAYEAEFGDVAVTLVTSLSVGAQMRMEDRSPRNVCVANGGQYPTTSCNTDDGNLNFDKGDVVSTPARVSSELTATWANFGVYVRGTALYDAILDNNDLAVNGPATRDYRGALAPTARDAAAKTIELQDAYVKGSFQVFGSTLNVRLGQQTIIWGEALVTQNGINVINPLDVAKIRVPGAELRDALIPVPALFASYNLGDGLSAEAFYQFKFRPFRLEVPGTYFSTNDFVGQGGRGVGVGGDYDDMAPDGTLLSIPRHEDERPDDAWENFGAALRYYSPALNDTEFGLYYIRYTSRTPVPVFTAPSGSDYQRLPPGVPALLSPFIPEGGVGAGGGSPLQDIIGQLPGLSPLAPLQANARNSKVVNTYPTGIDAFGVSFNTKLEATGTALNGEVSYKLDVPVVVEETTVISDFINGLSELPLAGPTQLGTNVNRPGLVSSTGRPHDVLTFILRATQFFTQTDLIPRLLGAAGGTLVAEAGLIHVDIPDASVLAYDAPGTYRTPGTGQPEDGLKFKEDYATAWSGGLTTLLQVAYPDVMPNLNLTTGFAHTIGLGGNTPLPGGFVEHVNSLNFFVQFDYLIDWRLQVNYAMSFGGGRQNITSDRDFVGVSLSYQF</sequence>
<dbReference type="Proteomes" id="UP000284605">
    <property type="component" value="Unassembled WGS sequence"/>
</dbReference>
<comment type="caution">
    <text evidence="1">The sequence shown here is derived from an EMBL/GenBank/DDBJ whole genome shotgun (WGS) entry which is preliminary data.</text>
</comment>
<gene>
    <name evidence="1" type="ORF">D3874_13545</name>
</gene>
<dbReference type="OrthoDB" id="8437795at2"/>
<dbReference type="InterPro" id="IPR010727">
    <property type="entry name" value="DUF1302"/>
</dbReference>
<reference evidence="1 2" key="1">
    <citation type="submission" date="2018-09" db="EMBL/GenBank/DDBJ databases">
        <authorList>
            <person name="Zhu H."/>
        </authorList>
    </citation>
    <scope>NUCLEOTIDE SEQUENCE [LARGE SCALE GENOMIC DNA]</scope>
    <source>
        <strain evidence="1 2">K1W22B-8</strain>
    </source>
</reference>
<name>A0A418WD79_9PROT</name>
<keyword evidence="2" id="KW-1185">Reference proteome</keyword>
<dbReference type="Pfam" id="PF06980">
    <property type="entry name" value="DUF1302"/>
    <property type="match status" value="1"/>
</dbReference>
<dbReference type="RefSeq" id="WP_119778554.1">
    <property type="nucleotide sequence ID" value="NZ_QYUK01000011.1"/>
</dbReference>
<evidence type="ECO:0000313" key="2">
    <source>
        <dbReference type="Proteomes" id="UP000284605"/>
    </source>
</evidence>